<dbReference type="Pfam" id="PF01182">
    <property type="entry name" value="Glucosamine_iso"/>
    <property type="match status" value="1"/>
</dbReference>
<protein>
    <recommendedName>
        <fullName evidence="1">Glucosamine-6-phosphate deaminase</fullName>
        <ecNumber evidence="1">3.5.99.6</ecNumber>
    </recommendedName>
</protein>
<proteinExistence type="predicted"/>
<dbReference type="Gene3D" id="3.40.50.1360">
    <property type="match status" value="1"/>
</dbReference>
<evidence type="ECO:0000256" key="1">
    <source>
        <dbReference type="NCBIfam" id="TIGR00502"/>
    </source>
</evidence>
<dbReference type="Gene3D" id="3.40.50.10320">
    <property type="entry name" value="LmbE-like"/>
    <property type="match status" value="1"/>
</dbReference>
<dbReference type="CDD" id="cd01399">
    <property type="entry name" value="GlcN6P_deaminase"/>
    <property type="match status" value="1"/>
</dbReference>
<dbReference type="GO" id="GO:0004342">
    <property type="term" value="F:glucosamine-6-phosphate deaminase activity"/>
    <property type="evidence" value="ECO:0007669"/>
    <property type="project" value="UniProtKB-UniRule"/>
</dbReference>
<comment type="caution">
    <text evidence="3">The sequence shown here is derived from an EMBL/GenBank/DDBJ whole genome shotgun (WGS) entry which is preliminary data.</text>
</comment>
<dbReference type="NCBIfam" id="NF002557">
    <property type="entry name" value="PRK02122.1"/>
    <property type="match status" value="1"/>
</dbReference>
<accession>A0A2S8GFN3</accession>
<evidence type="ECO:0000313" key="3">
    <source>
        <dbReference type="EMBL" id="PQO43277.1"/>
    </source>
</evidence>
<dbReference type="EC" id="3.5.99.6" evidence="1"/>
<dbReference type="InterPro" id="IPR003737">
    <property type="entry name" value="GlcNAc_PI_deacetylase-related"/>
</dbReference>
<organism evidence="3 4">
    <name type="scientific">Blastopirellula marina</name>
    <dbReference type="NCBI Taxonomy" id="124"/>
    <lineage>
        <taxon>Bacteria</taxon>
        <taxon>Pseudomonadati</taxon>
        <taxon>Planctomycetota</taxon>
        <taxon>Planctomycetia</taxon>
        <taxon>Pirellulales</taxon>
        <taxon>Pirellulaceae</taxon>
        <taxon>Blastopirellula</taxon>
    </lineage>
</organism>
<dbReference type="InterPro" id="IPR006148">
    <property type="entry name" value="Glc/Gal-6P_isomerase"/>
</dbReference>
<dbReference type="PANTHER" id="PTHR42892:SF1">
    <property type="entry name" value="GLUCOSAMINE-6-PHOSPHATE ISOMERASE"/>
    <property type="match status" value="1"/>
</dbReference>
<dbReference type="OrthoDB" id="9791139at2"/>
<dbReference type="NCBIfam" id="TIGR00502">
    <property type="entry name" value="nagB"/>
    <property type="match status" value="1"/>
</dbReference>
<dbReference type="GO" id="GO:0005975">
    <property type="term" value="P:carbohydrate metabolic process"/>
    <property type="evidence" value="ECO:0007669"/>
    <property type="project" value="InterPro"/>
</dbReference>
<evidence type="ECO:0000313" key="4">
    <source>
        <dbReference type="Proteomes" id="UP000237819"/>
    </source>
</evidence>
<dbReference type="PROSITE" id="PS01161">
    <property type="entry name" value="GLC_GALNAC_ISOMERASE"/>
    <property type="match status" value="1"/>
</dbReference>
<dbReference type="Pfam" id="PF02585">
    <property type="entry name" value="PIG-L"/>
    <property type="match status" value="1"/>
</dbReference>
<dbReference type="SUPFAM" id="SSF102588">
    <property type="entry name" value="LmbE-like"/>
    <property type="match status" value="1"/>
</dbReference>
<dbReference type="InterPro" id="IPR052960">
    <property type="entry name" value="GlcN6P_deaminase-like"/>
</dbReference>
<dbReference type="EMBL" id="PUHZ01000024">
    <property type="protein sequence ID" value="PQO43277.1"/>
    <property type="molecule type" value="Genomic_DNA"/>
</dbReference>
<reference evidence="3 4" key="1">
    <citation type="submission" date="2018-02" db="EMBL/GenBank/DDBJ databases">
        <title>Comparative genomes isolates from brazilian mangrove.</title>
        <authorList>
            <person name="Araujo J.E."/>
            <person name="Taketani R.G."/>
            <person name="Silva M.C.P."/>
            <person name="Loureco M.V."/>
            <person name="Andreote F.D."/>
        </authorList>
    </citation>
    <scope>NUCLEOTIDE SEQUENCE [LARGE SCALE GENOMIC DNA]</scope>
    <source>
        <strain evidence="3 4">Nap-Phe MGV</strain>
    </source>
</reference>
<dbReference type="InterPro" id="IPR024078">
    <property type="entry name" value="LmbE-like_dom_sf"/>
</dbReference>
<dbReference type="PANTHER" id="PTHR42892">
    <property type="entry name" value="GLUCOSAMINE-6-PHOSPHATE DEAMINASE-LIKE PROTEIN BT_0258-RELATED"/>
    <property type="match status" value="1"/>
</dbReference>
<dbReference type="SUPFAM" id="SSF100950">
    <property type="entry name" value="NagB/RpiA/CoA transferase-like"/>
    <property type="match status" value="1"/>
</dbReference>
<evidence type="ECO:0000259" key="2">
    <source>
        <dbReference type="Pfam" id="PF01182"/>
    </source>
</evidence>
<name>A0A2S8GFN3_9BACT</name>
<dbReference type="InterPro" id="IPR004547">
    <property type="entry name" value="Glucosamine6P_isomerase"/>
</dbReference>
<dbReference type="InterPro" id="IPR037171">
    <property type="entry name" value="NagB/RpiA_transferase-like"/>
</dbReference>
<feature type="domain" description="Glucosamine/galactosamine-6-phosphate isomerase" evidence="2">
    <location>
        <begin position="29"/>
        <end position="252"/>
    </location>
</feature>
<sequence length="633" mass="71020">MIQNMTNSASLPTAAPVRGVRIPTFTFHTSEELARHVARIVASVIRERNSYGQKAVLGLPTGSTPTGVYRELVRMHQEEGLDLSNVITFNLDEYYGICPTQLQSYHRTMHETFFNHVNVPAENIHIPDGNVPHNEIESYCRDYERKIEEAGGIDLMLLGIGGNGHIGFNEPFSIRNSRTRLCTLDPVTRKSAASDFFQEENVPTSAITMGIGTIMDARRILLLALGEGKSNVIRETVEGTPSDRIPASFLQDHPDAQVLIDEAAASKLTDVKTPWALGSVDWDESLIKKAVIWLCQQTGKALLKLDDDDFRKFNLHQLLRHHGPAGPLAHRVFKWMQETIDYHPAGKERKKTICFSPHPDDDVISMGGTLIRLVEDGHEVHIAYMTSGNIAVFDHDAQRYADFVSEYNRMFGVDGERSLQVEQEVAGSLASKRPGEPDIQAVMNIKGLIRRSEAKAGALKVGCKEEHLHFLDLPFYQTGTVSKNPLGQEDVDIIYDLLMREQPNQVYIAGDLSDPHGTHRVCAMAIFRALKRVEAETGTRPDALLYRGAWQEYPLHEIEIAVPLSPGDINLKRHAIFMHESQKDRALFPGSDPREFWQRAEDRNKGTADSYNQIGLPEYFAIEAFVRWNGVPL</sequence>
<dbReference type="Proteomes" id="UP000237819">
    <property type="component" value="Unassembled WGS sequence"/>
</dbReference>
<dbReference type="AlphaFoldDB" id="A0A2S8GFN3"/>
<gene>
    <name evidence="3" type="primary">nagB</name>
    <name evidence="3" type="ORF">C5Y93_26655</name>
</gene>
<dbReference type="InterPro" id="IPR018321">
    <property type="entry name" value="Glucosamine6P_isomerase_CS"/>
</dbReference>
<dbReference type="GO" id="GO:0006046">
    <property type="term" value="P:N-acetylglucosamine catabolic process"/>
    <property type="evidence" value="ECO:0007669"/>
    <property type="project" value="UniProtKB-UniRule"/>
</dbReference>